<dbReference type="InParanoid" id="A0A1Q3B1S7"/>
<dbReference type="FunCoup" id="A0A1Q3B1S7">
    <property type="interactions" value="3"/>
</dbReference>
<dbReference type="PANTHER" id="PTHR31286">
    <property type="entry name" value="GLYCINE-RICH CELL WALL STRUCTURAL PROTEIN 1.8-LIKE"/>
    <property type="match status" value="1"/>
</dbReference>
<evidence type="ECO:0000313" key="3">
    <source>
        <dbReference type="EMBL" id="GAV61918.1"/>
    </source>
</evidence>
<accession>A0A1Q3B1S7</accession>
<proteinExistence type="predicted"/>
<dbReference type="EMBL" id="BDDD01000231">
    <property type="protein sequence ID" value="GAV61918.1"/>
    <property type="molecule type" value="Genomic_DNA"/>
</dbReference>
<dbReference type="InterPro" id="IPR025558">
    <property type="entry name" value="DUF4283"/>
</dbReference>
<gene>
    <name evidence="3" type="ORF">CFOL_v3_05443</name>
</gene>
<keyword evidence="1" id="KW-0479">Metal-binding</keyword>
<dbReference type="InterPro" id="IPR001878">
    <property type="entry name" value="Znf_CCHC"/>
</dbReference>
<feature type="domain" description="CCHC-type" evidence="2">
    <location>
        <begin position="150"/>
        <end position="163"/>
    </location>
</feature>
<evidence type="ECO:0000313" key="4">
    <source>
        <dbReference type="Proteomes" id="UP000187406"/>
    </source>
</evidence>
<dbReference type="PROSITE" id="PS50158">
    <property type="entry name" value="ZF_CCHC"/>
    <property type="match status" value="1"/>
</dbReference>
<keyword evidence="1" id="KW-0862">Zinc</keyword>
<dbReference type="AlphaFoldDB" id="A0A1Q3B1S7"/>
<keyword evidence="4" id="KW-1185">Reference proteome</keyword>
<evidence type="ECO:0000256" key="1">
    <source>
        <dbReference type="PROSITE-ProRule" id="PRU00047"/>
    </source>
</evidence>
<dbReference type="Pfam" id="PF14392">
    <property type="entry name" value="zf-CCHC_4"/>
    <property type="match status" value="1"/>
</dbReference>
<organism evidence="3 4">
    <name type="scientific">Cephalotus follicularis</name>
    <name type="common">Albany pitcher plant</name>
    <dbReference type="NCBI Taxonomy" id="3775"/>
    <lineage>
        <taxon>Eukaryota</taxon>
        <taxon>Viridiplantae</taxon>
        <taxon>Streptophyta</taxon>
        <taxon>Embryophyta</taxon>
        <taxon>Tracheophyta</taxon>
        <taxon>Spermatophyta</taxon>
        <taxon>Magnoliopsida</taxon>
        <taxon>eudicotyledons</taxon>
        <taxon>Gunneridae</taxon>
        <taxon>Pentapetalae</taxon>
        <taxon>rosids</taxon>
        <taxon>fabids</taxon>
        <taxon>Oxalidales</taxon>
        <taxon>Cephalotaceae</taxon>
        <taxon>Cephalotus</taxon>
    </lineage>
</organism>
<dbReference type="InterPro" id="IPR040256">
    <property type="entry name" value="At4g02000-like"/>
</dbReference>
<dbReference type="Pfam" id="PF14111">
    <property type="entry name" value="DUF4283"/>
    <property type="match status" value="1"/>
</dbReference>
<dbReference type="GO" id="GO:0003676">
    <property type="term" value="F:nucleic acid binding"/>
    <property type="evidence" value="ECO:0007669"/>
    <property type="project" value="InterPro"/>
</dbReference>
<sequence>MRSIWKSPSGMRCKDIGNNLFLFVFNNKEDYDWVLRQESWLFDKSLVLLQKLHEEVHPSKVEWKTCLLRVRVYGVPLVCMSYKVGQIIGQSMGVTEEVEWVKDRGNQGSYFHLRVLVPINEPLRRGMNLACGCLGKVWVYFKYEKLPNFCFVCGCLGHVERDCLMERSRRDKGDMAVCNYGQWLRVKDMSRPMNS</sequence>
<dbReference type="OrthoDB" id="1938170at2759"/>
<evidence type="ECO:0000259" key="2">
    <source>
        <dbReference type="PROSITE" id="PS50158"/>
    </source>
</evidence>
<reference evidence="4" key="1">
    <citation type="submission" date="2016-04" db="EMBL/GenBank/DDBJ databases">
        <title>Cephalotus genome sequencing.</title>
        <authorList>
            <person name="Fukushima K."/>
            <person name="Hasebe M."/>
            <person name="Fang X."/>
        </authorList>
    </citation>
    <scope>NUCLEOTIDE SEQUENCE [LARGE SCALE GENOMIC DNA]</scope>
    <source>
        <strain evidence="4">cv. St1</strain>
    </source>
</reference>
<dbReference type="PANTHER" id="PTHR31286:SF167">
    <property type="entry name" value="OS09G0268800 PROTEIN"/>
    <property type="match status" value="1"/>
</dbReference>
<dbReference type="InterPro" id="IPR025836">
    <property type="entry name" value="Zn_knuckle_CX2CX4HX4C"/>
</dbReference>
<protein>
    <submittedName>
        <fullName evidence="3">DUF4283 domain-containing protein/zf-CCHC_4 domain-containing protein</fullName>
    </submittedName>
</protein>
<dbReference type="GO" id="GO:0008270">
    <property type="term" value="F:zinc ion binding"/>
    <property type="evidence" value="ECO:0007669"/>
    <property type="project" value="UniProtKB-KW"/>
</dbReference>
<dbReference type="Proteomes" id="UP000187406">
    <property type="component" value="Unassembled WGS sequence"/>
</dbReference>
<keyword evidence="1" id="KW-0863">Zinc-finger</keyword>
<comment type="caution">
    <text evidence="3">The sequence shown here is derived from an EMBL/GenBank/DDBJ whole genome shotgun (WGS) entry which is preliminary data.</text>
</comment>
<name>A0A1Q3B1S7_CEPFO</name>